<reference evidence="1" key="1">
    <citation type="journal article" date="2019" name="Science">
        <title>Mutation of a bHLH transcription factor allowed almond domestication.</title>
        <authorList>
            <person name="Sanchez-Perez R."/>
            <person name="Pavan S."/>
            <person name="Mazzeo R."/>
            <person name="Moldovan C."/>
            <person name="Aiese Cigliano R."/>
            <person name="Del Cueto J."/>
            <person name="Ricciardi F."/>
            <person name="Lotti C."/>
            <person name="Ricciardi L."/>
            <person name="Dicenta F."/>
            <person name="Lopez-Marques R.L."/>
            <person name="Lindberg Moller B."/>
        </authorList>
    </citation>
    <scope>NUCLEOTIDE SEQUENCE</scope>
</reference>
<proteinExistence type="predicted"/>
<evidence type="ECO:0008006" key="2">
    <source>
        <dbReference type="Google" id="ProtNLM"/>
    </source>
</evidence>
<sequence length="218" mass="24770">KGRLTYFLGLHIAYPCSGGLFVSRTKYAKDLLHKARMSSCGACSTPCKPHNQILKDNGEPLSDPTMFRSVVGALQYLTFARPDLAYAINTICQYMNSPTLSAYNDADWAGDIKTRRSTTGFVVFLRNNLISWQSKKQGSVSRSPIEAEYRVLANTAPDIAWIKQLLQDLKFFLPNPPLLYCDNLYALAFTSNLVYHSRIKHLDIDYHFVREKVQKKHL</sequence>
<accession>A0A4Y1R5U8</accession>
<organism evidence="1">
    <name type="scientific">Prunus dulcis</name>
    <name type="common">Almond</name>
    <name type="synonym">Amygdalus dulcis</name>
    <dbReference type="NCBI Taxonomy" id="3755"/>
    <lineage>
        <taxon>Eukaryota</taxon>
        <taxon>Viridiplantae</taxon>
        <taxon>Streptophyta</taxon>
        <taxon>Embryophyta</taxon>
        <taxon>Tracheophyta</taxon>
        <taxon>Spermatophyta</taxon>
        <taxon>Magnoliopsida</taxon>
        <taxon>eudicotyledons</taxon>
        <taxon>Gunneridae</taxon>
        <taxon>Pentapetalae</taxon>
        <taxon>rosids</taxon>
        <taxon>fabids</taxon>
        <taxon>Rosales</taxon>
        <taxon>Rosaceae</taxon>
        <taxon>Amygdaloideae</taxon>
        <taxon>Amygdaleae</taxon>
        <taxon>Prunus</taxon>
    </lineage>
</organism>
<feature type="non-terminal residue" evidence="1">
    <location>
        <position position="1"/>
    </location>
</feature>
<name>A0A4Y1R5U8_PRUDU</name>
<dbReference type="InterPro" id="IPR043502">
    <property type="entry name" value="DNA/RNA_pol_sf"/>
</dbReference>
<feature type="non-terminal residue" evidence="1">
    <location>
        <position position="218"/>
    </location>
</feature>
<dbReference type="CDD" id="cd09272">
    <property type="entry name" value="RNase_HI_RT_Ty1"/>
    <property type="match status" value="1"/>
</dbReference>
<protein>
    <recommendedName>
        <fullName evidence="2">Transposable element protein</fullName>
    </recommendedName>
</protein>
<dbReference type="PANTHER" id="PTHR11439">
    <property type="entry name" value="GAG-POL-RELATED RETROTRANSPOSON"/>
    <property type="match status" value="1"/>
</dbReference>
<dbReference type="EMBL" id="AP019299">
    <property type="protein sequence ID" value="BBG99463.1"/>
    <property type="molecule type" value="Genomic_DNA"/>
</dbReference>
<evidence type="ECO:0000313" key="1">
    <source>
        <dbReference type="EMBL" id="BBG99463.1"/>
    </source>
</evidence>
<dbReference type="SUPFAM" id="SSF56672">
    <property type="entry name" value="DNA/RNA polymerases"/>
    <property type="match status" value="1"/>
</dbReference>
<dbReference type="PANTHER" id="PTHR11439:SF524">
    <property type="entry name" value="RNA-DIRECTED DNA POLYMERASE, PROTEIN KINASE RLK-PELLE-DLSV FAMILY"/>
    <property type="match status" value="1"/>
</dbReference>
<gene>
    <name evidence="1" type="ORF">Prudu_009166</name>
</gene>
<dbReference type="AlphaFoldDB" id="A0A4Y1R5U8"/>